<evidence type="ECO:0000256" key="2">
    <source>
        <dbReference type="ARBA" id="ARBA00006213"/>
    </source>
</evidence>
<feature type="transmembrane region" description="Helical" evidence="8">
    <location>
        <begin position="638"/>
        <end position="665"/>
    </location>
</feature>
<dbReference type="GO" id="GO:0016020">
    <property type="term" value="C:membrane"/>
    <property type="evidence" value="ECO:0007669"/>
    <property type="project" value="UniProtKB-SubCell"/>
</dbReference>
<dbReference type="Pfam" id="PF16913">
    <property type="entry name" value="PUNUT"/>
    <property type="match status" value="3"/>
</dbReference>
<feature type="transmembrane region" description="Helical" evidence="8">
    <location>
        <begin position="583"/>
        <end position="601"/>
    </location>
</feature>
<feature type="transmembrane region" description="Helical" evidence="8">
    <location>
        <begin position="276"/>
        <end position="300"/>
    </location>
</feature>
<dbReference type="GO" id="GO:0015211">
    <property type="term" value="F:purine nucleoside transmembrane transporter activity"/>
    <property type="evidence" value="ECO:0007669"/>
    <property type="project" value="InterPro"/>
</dbReference>
<feature type="transmembrane region" description="Helical" evidence="8">
    <location>
        <begin position="351"/>
        <end position="370"/>
    </location>
</feature>
<keyword evidence="4 8" id="KW-0812">Transmembrane</keyword>
<name>A0A4Y7JUJ2_PAPSO</name>
<feature type="transmembrane region" description="Helical" evidence="8">
    <location>
        <begin position="35"/>
        <end position="56"/>
    </location>
</feature>
<feature type="region of interest" description="Disordered" evidence="7">
    <location>
        <begin position="1"/>
        <end position="25"/>
    </location>
</feature>
<proteinExistence type="inferred from homology"/>
<feature type="transmembrane region" description="Helical" evidence="8">
    <location>
        <begin position="382"/>
        <end position="401"/>
    </location>
</feature>
<keyword evidence="3" id="KW-0813">Transport</keyword>
<evidence type="ECO:0000256" key="1">
    <source>
        <dbReference type="ARBA" id="ARBA00004141"/>
    </source>
</evidence>
<feature type="transmembrane region" description="Helical" evidence="8">
    <location>
        <begin position="718"/>
        <end position="743"/>
    </location>
</feature>
<feature type="transmembrane region" description="Helical" evidence="8">
    <location>
        <begin position="510"/>
        <end position="533"/>
    </location>
</feature>
<keyword evidence="10" id="KW-1185">Reference proteome</keyword>
<protein>
    <recommendedName>
        <fullName evidence="11">Drug/metabolite transporter</fullName>
    </recommendedName>
</protein>
<dbReference type="EMBL" id="CM010720">
    <property type="protein sequence ID" value="RZC64743.1"/>
    <property type="molecule type" value="Genomic_DNA"/>
</dbReference>
<feature type="transmembrane region" description="Helical" evidence="8">
    <location>
        <begin position="164"/>
        <end position="185"/>
    </location>
</feature>
<feature type="transmembrane region" description="Helical" evidence="8">
    <location>
        <begin position="774"/>
        <end position="793"/>
    </location>
</feature>
<evidence type="ECO:0000313" key="10">
    <source>
        <dbReference type="Proteomes" id="UP000316621"/>
    </source>
</evidence>
<feature type="compositionally biased region" description="Polar residues" evidence="7">
    <location>
        <begin position="15"/>
        <end position="24"/>
    </location>
</feature>
<dbReference type="SUPFAM" id="SSF103481">
    <property type="entry name" value="Multidrug resistance efflux transporter EmrE"/>
    <property type="match status" value="2"/>
</dbReference>
<dbReference type="AlphaFoldDB" id="A0A4Y7JUJ2"/>
<evidence type="ECO:0000256" key="3">
    <source>
        <dbReference type="ARBA" id="ARBA00022448"/>
    </source>
</evidence>
<feature type="transmembrane region" description="Helical" evidence="8">
    <location>
        <begin position="677"/>
        <end position="698"/>
    </location>
</feature>
<dbReference type="Gramene" id="RZC64743">
    <property type="protein sequence ID" value="RZC64743"/>
    <property type="gene ID" value="C5167_008441"/>
</dbReference>
<dbReference type="GO" id="GO:0005345">
    <property type="term" value="F:purine nucleobase transmembrane transporter activity"/>
    <property type="evidence" value="ECO:0007669"/>
    <property type="project" value="UniProtKB-ARBA"/>
</dbReference>
<feature type="transmembrane region" description="Helical" evidence="8">
    <location>
        <begin position="608"/>
        <end position="626"/>
    </location>
</feature>
<dbReference type="InterPro" id="IPR037185">
    <property type="entry name" value="EmrE-like"/>
</dbReference>
<dbReference type="PANTHER" id="PTHR31376:SF105">
    <property type="entry name" value="PURINE PERMEASE-RELATED"/>
    <property type="match status" value="1"/>
</dbReference>
<feature type="transmembrane region" description="Helical" evidence="8">
    <location>
        <begin position="553"/>
        <end position="577"/>
    </location>
</feature>
<feature type="transmembrane region" description="Helical" evidence="8">
    <location>
        <begin position="462"/>
        <end position="490"/>
    </location>
</feature>
<evidence type="ECO:0008006" key="11">
    <source>
        <dbReference type="Google" id="ProtNLM"/>
    </source>
</evidence>
<evidence type="ECO:0000256" key="6">
    <source>
        <dbReference type="ARBA" id="ARBA00023136"/>
    </source>
</evidence>
<dbReference type="PANTHER" id="PTHR31376">
    <property type="entry name" value="OS09G0467300 PROTEIN-RELATED"/>
    <property type="match status" value="1"/>
</dbReference>
<evidence type="ECO:0000256" key="8">
    <source>
        <dbReference type="SAM" id="Phobius"/>
    </source>
</evidence>
<organism evidence="9 10">
    <name type="scientific">Papaver somniferum</name>
    <name type="common">Opium poppy</name>
    <dbReference type="NCBI Taxonomy" id="3469"/>
    <lineage>
        <taxon>Eukaryota</taxon>
        <taxon>Viridiplantae</taxon>
        <taxon>Streptophyta</taxon>
        <taxon>Embryophyta</taxon>
        <taxon>Tracheophyta</taxon>
        <taxon>Spermatophyta</taxon>
        <taxon>Magnoliopsida</taxon>
        <taxon>Ranunculales</taxon>
        <taxon>Papaveraceae</taxon>
        <taxon>Papaveroideae</taxon>
        <taxon>Papaver</taxon>
    </lineage>
</organism>
<feature type="transmembrane region" description="Helical" evidence="8">
    <location>
        <begin position="141"/>
        <end position="158"/>
    </location>
</feature>
<feature type="transmembrane region" description="Helical" evidence="8">
    <location>
        <begin position="421"/>
        <end position="441"/>
    </location>
</feature>
<feature type="transmembrane region" description="Helical" evidence="8">
    <location>
        <begin position="197"/>
        <end position="215"/>
    </location>
</feature>
<sequence>MATSAMDIEAPETPVPNQNGNSKTNVEKPIKTRNWPLILINCALVSCGSIGGPLLMRLYYLHGGNRKWFSSFIASAGFPILIFPLMFLFFRSKSSADKISSSFWLEQKLFLRSAILGILYGLVTFMYALGLSYIPVSTSTLLMATQLCFIAIFSWLIVKQKFTAFIINAVVVMTLGSVLLGINTNGDRPVGVSKSQYLLGFLVTLAAAALAGLIMPLIELSFSKAINNLTYSSLLQFQFILSLSSTIVCVVGMLANKDFQAIPREANDFELGKARYYIIMVVTAIVWQLSGVGTVGVIFYTSALFNGRAKKRKDRWRKAKELNKEEEFRIYMIRLKEGKGIPIEISEKEAFIINAVAVMTLGSVLLGINIDGDRPIGVSKSHYLLGFILTLVAAALAGLIMPLIELAFSKAIRNLTYSSLLQFQFVLSLYSTIVCGIGMLVNKDFQAIPREANEFELGKAKYYIIMVVAAIIWQFTAVGIVGVIFNTSALFNVGGPLLMRLYYLHGGSRIWLSSFEASAGFPILIFPLIFLFFRSKSSADKILSSFWLETKLFLWGAILGILYGLVTFMYALGLSYIPLSTSSLLMATQLCFTAFFAWLIVKQKFTAFVINAVVVMTLGSVVLGINTDGDRPVGVSKAQYLLGFLLTLGAAALAGLITPLIELAFSKATRNLCYSSLLNFQVILSVFSTIVCVIGMLVNKDFQAIPREANDFELGKANYYIIMIVTAIIWQLLGVGTVGVIFYTSALFSGILGSVLVPLTGVTAIMFYHESFTGLKGMALALCFWGLCSYFYGEYKMMKKVVHDETPETIDNIENDPNRLDNQDAPYTLNQVL</sequence>
<feature type="transmembrane region" description="Helical" evidence="8">
    <location>
        <begin position="68"/>
        <end position="90"/>
    </location>
</feature>
<dbReference type="InterPro" id="IPR030182">
    <property type="entry name" value="PUP_plant"/>
</dbReference>
<keyword evidence="6 8" id="KW-0472">Membrane</keyword>
<dbReference type="STRING" id="3469.A0A4Y7JUJ2"/>
<evidence type="ECO:0000313" key="9">
    <source>
        <dbReference type="EMBL" id="RZC64743.1"/>
    </source>
</evidence>
<feature type="transmembrane region" description="Helical" evidence="8">
    <location>
        <begin position="235"/>
        <end position="255"/>
    </location>
</feature>
<evidence type="ECO:0000256" key="4">
    <source>
        <dbReference type="ARBA" id="ARBA00022692"/>
    </source>
</evidence>
<evidence type="ECO:0000256" key="5">
    <source>
        <dbReference type="ARBA" id="ARBA00022989"/>
    </source>
</evidence>
<gene>
    <name evidence="9" type="ORF">C5167_008441</name>
</gene>
<dbReference type="Proteomes" id="UP000316621">
    <property type="component" value="Chromosome 6"/>
</dbReference>
<comment type="subcellular location">
    <subcellularLocation>
        <location evidence="1">Membrane</location>
        <topology evidence="1">Multi-pass membrane protein</topology>
    </subcellularLocation>
</comment>
<feature type="transmembrane region" description="Helical" evidence="8">
    <location>
        <begin position="750"/>
        <end position="768"/>
    </location>
</feature>
<feature type="transmembrane region" description="Helical" evidence="8">
    <location>
        <begin position="110"/>
        <end position="129"/>
    </location>
</feature>
<reference evidence="9 10" key="1">
    <citation type="journal article" date="2018" name="Science">
        <title>The opium poppy genome and morphinan production.</title>
        <authorList>
            <person name="Guo L."/>
            <person name="Winzer T."/>
            <person name="Yang X."/>
            <person name="Li Y."/>
            <person name="Ning Z."/>
            <person name="He Z."/>
            <person name="Teodor R."/>
            <person name="Lu Y."/>
            <person name="Bowser T.A."/>
            <person name="Graham I.A."/>
            <person name="Ye K."/>
        </authorList>
    </citation>
    <scope>NUCLEOTIDE SEQUENCE [LARGE SCALE GENOMIC DNA]</scope>
    <source>
        <strain evidence="10">cv. HN1</strain>
        <tissue evidence="9">Leaves</tissue>
    </source>
</reference>
<dbReference type="OMA" id="VIRTRTM"/>
<comment type="similarity">
    <text evidence="2">Belongs to the purine permeases (TC 2.A.7.14) family.</text>
</comment>
<keyword evidence="5 8" id="KW-1133">Transmembrane helix</keyword>
<accession>A0A4Y7JUJ2</accession>
<evidence type="ECO:0000256" key="7">
    <source>
        <dbReference type="SAM" id="MobiDB-lite"/>
    </source>
</evidence>